<evidence type="ECO:0000256" key="3">
    <source>
        <dbReference type="ARBA" id="ARBA00005043"/>
    </source>
</evidence>
<evidence type="ECO:0000256" key="1">
    <source>
        <dbReference type="ARBA" id="ARBA00004123"/>
    </source>
</evidence>
<dbReference type="GO" id="GO:0002098">
    <property type="term" value="P:tRNA wobble uridine modification"/>
    <property type="evidence" value="ECO:0007669"/>
    <property type="project" value="InterPro"/>
</dbReference>
<dbReference type="Pfam" id="PF10483">
    <property type="entry name" value="Elong_Iki1"/>
    <property type="match status" value="1"/>
</dbReference>
<feature type="region of interest" description="Disordered" evidence="9">
    <location>
        <begin position="275"/>
        <end position="323"/>
    </location>
</feature>
<keyword evidence="11" id="KW-1185">Reference proteome</keyword>
<feature type="compositionally biased region" description="Acidic residues" evidence="9">
    <location>
        <begin position="308"/>
        <end position="323"/>
    </location>
</feature>
<dbReference type="EMBL" id="NIVC01002109">
    <property type="protein sequence ID" value="PAA60813.1"/>
    <property type="molecule type" value="Genomic_DNA"/>
</dbReference>
<proteinExistence type="inferred from homology"/>
<comment type="subcellular location">
    <subcellularLocation>
        <location evidence="2">Cytoplasm</location>
    </subcellularLocation>
    <subcellularLocation>
        <location evidence="1">Nucleus</location>
    </subcellularLocation>
</comment>
<comment type="caution">
    <text evidence="10">The sequence shown here is derived from an EMBL/GenBank/DDBJ whole genome shotgun (WGS) entry which is preliminary data.</text>
</comment>
<feature type="region of interest" description="Disordered" evidence="9">
    <location>
        <begin position="231"/>
        <end position="254"/>
    </location>
</feature>
<evidence type="ECO:0000256" key="9">
    <source>
        <dbReference type="SAM" id="MobiDB-lite"/>
    </source>
</evidence>
<gene>
    <name evidence="10" type="ORF">BOX15_Mlig015035g2</name>
</gene>
<accession>A0A267EH06</accession>
<organism evidence="10 11">
    <name type="scientific">Macrostomum lignano</name>
    <dbReference type="NCBI Taxonomy" id="282301"/>
    <lineage>
        <taxon>Eukaryota</taxon>
        <taxon>Metazoa</taxon>
        <taxon>Spiralia</taxon>
        <taxon>Lophotrochozoa</taxon>
        <taxon>Platyhelminthes</taxon>
        <taxon>Rhabditophora</taxon>
        <taxon>Macrostomorpha</taxon>
        <taxon>Macrostomida</taxon>
        <taxon>Macrostomidae</taxon>
        <taxon>Macrostomum</taxon>
    </lineage>
</organism>
<dbReference type="AlphaFoldDB" id="A0A267EH06"/>
<dbReference type="GO" id="GO:0005634">
    <property type="term" value="C:nucleus"/>
    <property type="evidence" value="ECO:0007669"/>
    <property type="project" value="UniProtKB-SubCell"/>
</dbReference>
<evidence type="ECO:0000313" key="10">
    <source>
        <dbReference type="EMBL" id="PAA60813.1"/>
    </source>
</evidence>
<feature type="compositionally biased region" description="Low complexity" evidence="9">
    <location>
        <begin position="243"/>
        <end position="254"/>
    </location>
</feature>
<comment type="similarity">
    <text evidence="4">Belongs to the ELP5 family.</text>
</comment>
<dbReference type="Proteomes" id="UP000215902">
    <property type="component" value="Unassembled WGS sequence"/>
</dbReference>
<dbReference type="GO" id="GO:0000049">
    <property type="term" value="F:tRNA binding"/>
    <property type="evidence" value="ECO:0007669"/>
    <property type="project" value="TreeGrafter"/>
</dbReference>
<dbReference type="PANTHER" id="PTHR15641">
    <property type="entry name" value="ELONGATOR COMPLEX PROTEIN 5"/>
    <property type="match status" value="1"/>
</dbReference>
<keyword evidence="8" id="KW-0539">Nucleus</keyword>
<dbReference type="InterPro" id="IPR019519">
    <property type="entry name" value="Elp5"/>
</dbReference>
<protein>
    <recommendedName>
        <fullName evidence="5">Elongator complex protein 5</fullName>
    </recommendedName>
</protein>
<comment type="pathway">
    <text evidence="3">tRNA modification; 5-methoxycarbonylmethyl-2-thiouridine-tRNA biosynthesis.</text>
</comment>
<keyword evidence="6" id="KW-0963">Cytoplasm</keyword>
<evidence type="ECO:0000256" key="6">
    <source>
        <dbReference type="ARBA" id="ARBA00022490"/>
    </source>
</evidence>
<evidence type="ECO:0000313" key="11">
    <source>
        <dbReference type="Proteomes" id="UP000215902"/>
    </source>
</evidence>
<evidence type="ECO:0000256" key="2">
    <source>
        <dbReference type="ARBA" id="ARBA00004496"/>
    </source>
</evidence>
<sequence length="323" mass="34699">PQVVLSDKSEALLAAALREPGIVTCFAQSHGRLECLAAALSSLATASASLATVSPSKRQTLALHLGIDSRLSVAMHCSEELQLINCLEADLSKTRTRVLRESLAASRQGGFVVLYPIGPLLQILQVEQLIQLATLLVAKQSCTVAMVIDQSSISDSDADLLLSSAATVVHADNSQQLTDKAGCGGFQLEVERRLLSGKMPTERLRLLCNAGRYNLPARLFLRRDEVAEVAEATAGEEDKEKSLSTSASGQSGAAAMDSLTSFRLGLTTQEVKERADVVLPHHRPIESSTHATNNRREGGGRIDYCPQPEDDWDDEDPDDDLGI</sequence>
<dbReference type="GO" id="GO:0033588">
    <property type="term" value="C:elongator holoenzyme complex"/>
    <property type="evidence" value="ECO:0007669"/>
    <property type="project" value="InterPro"/>
</dbReference>
<evidence type="ECO:0000256" key="4">
    <source>
        <dbReference type="ARBA" id="ARBA00009567"/>
    </source>
</evidence>
<name>A0A267EH06_9PLAT</name>
<dbReference type="PANTHER" id="PTHR15641:SF1">
    <property type="entry name" value="ELONGATOR COMPLEX PROTEIN 5"/>
    <property type="match status" value="1"/>
</dbReference>
<dbReference type="GO" id="GO:0005829">
    <property type="term" value="C:cytosol"/>
    <property type="evidence" value="ECO:0007669"/>
    <property type="project" value="TreeGrafter"/>
</dbReference>
<feature type="non-terminal residue" evidence="10">
    <location>
        <position position="1"/>
    </location>
</feature>
<keyword evidence="7" id="KW-0819">tRNA processing</keyword>
<dbReference type="UniPathway" id="UPA00988"/>
<evidence type="ECO:0000256" key="7">
    <source>
        <dbReference type="ARBA" id="ARBA00022694"/>
    </source>
</evidence>
<reference evidence="10 11" key="1">
    <citation type="submission" date="2017-06" db="EMBL/GenBank/DDBJ databases">
        <title>A platform for efficient transgenesis in Macrostomum lignano, a flatworm model organism for stem cell research.</title>
        <authorList>
            <person name="Berezikov E."/>
        </authorList>
    </citation>
    <scope>NUCLEOTIDE SEQUENCE [LARGE SCALE GENOMIC DNA]</scope>
    <source>
        <strain evidence="10">DV1</strain>
        <tissue evidence="10">Whole organism</tissue>
    </source>
</reference>
<evidence type="ECO:0000256" key="5">
    <source>
        <dbReference type="ARBA" id="ARBA00020264"/>
    </source>
</evidence>
<evidence type="ECO:0000256" key="8">
    <source>
        <dbReference type="ARBA" id="ARBA00023242"/>
    </source>
</evidence>